<evidence type="ECO:0000313" key="2">
    <source>
        <dbReference type="Proteomes" id="UP000799429"/>
    </source>
</evidence>
<comment type="caution">
    <text evidence="1">The sequence shown here is derived from an EMBL/GenBank/DDBJ whole genome shotgun (WGS) entry which is preliminary data.</text>
</comment>
<dbReference type="OrthoDB" id="1022638at2759"/>
<name>A0A9P4SJ26_9PEZI</name>
<dbReference type="Proteomes" id="UP000799429">
    <property type="component" value="Unassembled WGS sequence"/>
</dbReference>
<dbReference type="EMBL" id="MU006090">
    <property type="protein sequence ID" value="KAF2842493.1"/>
    <property type="molecule type" value="Genomic_DNA"/>
</dbReference>
<reference evidence="1" key="1">
    <citation type="journal article" date="2020" name="Stud. Mycol.">
        <title>101 Dothideomycetes genomes: a test case for predicting lifestyles and emergence of pathogens.</title>
        <authorList>
            <person name="Haridas S."/>
            <person name="Albert R."/>
            <person name="Binder M."/>
            <person name="Bloem J."/>
            <person name="Labutti K."/>
            <person name="Salamov A."/>
            <person name="Andreopoulos B."/>
            <person name="Baker S."/>
            <person name="Barry K."/>
            <person name="Bills G."/>
            <person name="Bluhm B."/>
            <person name="Cannon C."/>
            <person name="Castanera R."/>
            <person name="Culley D."/>
            <person name="Daum C."/>
            <person name="Ezra D."/>
            <person name="Gonzalez J."/>
            <person name="Henrissat B."/>
            <person name="Kuo A."/>
            <person name="Liang C."/>
            <person name="Lipzen A."/>
            <person name="Lutzoni F."/>
            <person name="Magnuson J."/>
            <person name="Mondo S."/>
            <person name="Nolan M."/>
            <person name="Ohm R."/>
            <person name="Pangilinan J."/>
            <person name="Park H.-J."/>
            <person name="Ramirez L."/>
            <person name="Alfaro M."/>
            <person name="Sun H."/>
            <person name="Tritt A."/>
            <person name="Yoshinaga Y."/>
            <person name="Zwiers L.-H."/>
            <person name="Turgeon B."/>
            <person name="Goodwin S."/>
            <person name="Spatafora J."/>
            <person name="Crous P."/>
            <person name="Grigoriev I."/>
        </authorList>
    </citation>
    <scope>NUCLEOTIDE SEQUENCE</scope>
    <source>
        <strain evidence="1">CBS 101060</strain>
    </source>
</reference>
<evidence type="ECO:0000313" key="1">
    <source>
        <dbReference type="EMBL" id="KAF2842493.1"/>
    </source>
</evidence>
<proteinExistence type="predicted"/>
<protein>
    <recommendedName>
        <fullName evidence="3">BTB domain-containing protein</fullName>
    </recommendedName>
</protein>
<organism evidence="1 2">
    <name type="scientific">Patellaria atrata CBS 101060</name>
    <dbReference type="NCBI Taxonomy" id="1346257"/>
    <lineage>
        <taxon>Eukaryota</taxon>
        <taxon>Fungi</taxon>
        <taxon>Dikarya</taxon>
        <taxon>Ascomycota</taxon>
        <taxon>Pezizomycotina</taxon>
        <taxon>Dothideomycetes</taxon>
        <taxon>Dothideomycetes incertae sedis</taxon>
        <taxon>Patellariales</taxon>
        <taxon>Patellariaceae</taxon>
        <taxon>Patellaria</taxon>
    </lineage>
</organism>
<dbReference type="AlphaFoldDB" id="A0A9P4SJ26"/>
<evidence type="ECO:0008006" key="3">
    <source>
        <dbReference type="Google" id="ProtNLM"/>
    </source>
</evidence>
<sequence length="212" mass="24564">MSYPYKSQVIHLRIGPNAIPFQVQLGTLRAQSGYFNELIRIKPEDFNNILHLDFLDPEEFSQFATWLSTHTCPGISFYASFIEIGRVWLIGERMEAPSLQNQAMESWVRKYMRDWPPACIAQETTLYLYSLTEPGSPLRSLIADCQAHSLLRQAPERGYLERYTPEEVLDICLAMSRIATFGNFMHEYGSRHLQLEFENNMHRYRVGFGNGS</sequence>
<gene>
    <name evidence="1" type="ORF">M501DRAFT_1013833</name>
</gene>
<accession>A0A9P4SJ26</accession>
<keyword evidence="2" id="KW-1185">Reference proteome</keyword>